<reference evidence="2" key="1">
    <citation type="journal article" date="2019" name="Int. J. Syst. Evol. Microbiol.">
        <title>The Global Catalogue of Microorganisms (GCM) 10K type strain sequencing project: providing services to taxonomists for standard genome sequencing and annotation.</title>
        <authorList>
            <consortium name="The Broad Institute Genomics Platform"/>
            <consortium name="The Broad Institute Genome Sequencing Center for Infectious Disease"/>
            <person name="Wu L."/>
            <person name="Ma J."/>
        </authorList>
    </citation>
    <scope>NUCLEOTIDE SEQUENCE [LARGE SCALE GENOMIC DNA]</scope>
    <source>
        <strain evidence="2">JCM 9092</strain>
    </source>
</reference>
<comment type="caution">
    <text evidence="1">The sequence shown here is derived from an EMBL/GenBank/DDBJ whole genome shotgun (WGS) entry which is preliminary data.</text>
</comment>
<dbReference type="EMBL" id="BAAAUG010000069">
    <property type="protein sequence ID" value="GAA3113354.1"/>
    <property type="molecule type" value="Genomic_DNA"/>
</dbReference>
<keyword evidence="2" id="KW-1185">Reference proteome</keyword>
<evidence type="ECO:0008006" key="3">
    <source>
        <dbReference type="Google" id="ProtNLM"/>
    </source>
</evidence>
<accession>A0ABP6MIA8</accession>
<dbReference type="PANTHER" id="PTHR35004:SF6">
    <property type="entry name" value="TRANSPOSASE"/>
    <property type="match status" value="1"/>
</dbReference>
<gene>
    <name evidence="1" type="ORF">GCM10010449_39470</name>
</gene>
<evidence type="ECO:0000313" key="2">
    <source>
        <dbReference type="Proteomes" id="UP001501637"/>
    </source>
</evidence>
<dbReference type="Proteomes" id="UP001501637">
    <property type="component" value="Unassembled WGS sequence"/>
</dbReference>
<sequence>MKLDSAVNAWVPLRRAKVHGPHGEVTGHRVIRDHKALRPLRAMPSAVTQRHLSYVGTDCLVTFDANLYSAPARRVRPRQLADIRATKPQITLHSTAPDTREAQLRVACDSAPTSALRFRHEIWGPTRGGLVQPG</sequence>
<evidence type="ECO:0000313" key="1">
    <source>
        <dbReference type="EMBL" id="GAA3113354.1"/>
    </source>
</evidence>
<organism evidence="1 2">
    <name type="scientific">Streptomyces rectiviolaceus</name>
    <dbReference type="NCBI Taxonomy" id="332591"/>
    <lineage>
        <taxon>Bacteria</taxon>
        <taxon>Bacillati</taxon>
        <taxon>Actinomycetota</taxon>
        <taxon>Actinomycetes</taxon>
        <taxon>Kitasatosporales</taxon>
        <taxon>Streptomycetaceae</taxon>
        <taxon>Streptomyces</taxon>
    </lineage>
</organism>
<name>A0ABP6MIA8_9ACTN</name>
<protein>
    <recommendedName>
        <fullName evidence="3">Transposase</fullName>
    </recommendedName>
</protein>
<dbReference type="PANTHER" id="PTHR35004">
    <property type="entry name" value="TRANSPOSASE RV3428C-RELATED"/>
    <property type="match status" value="1"/>
</dbReference>
<proteinExistence type="predicted"/>